<dbReference type="InterPro" id="IPR037120">
    <property type="entry name" value="Haem_peroxidase_sf_animal"/>
</dbReference>
<dbReference type="PANTHER" id="PTHR11475:SF143">
    <property type="entry name" value="PUTATIVE-RELATED"/>
    <property type="match status" value="1"/>
</dbReference>
<evidence type="ECO:0000313" key="3">
    <source>
        <dbReference type="EMBL" id="KPM09895.1"/>
    </source>
</evidence>
<dbReference type="SUPFAM" id="SSF48113">
    <property type="entry name" value="Heme-dependent peroxidases"/>
    <property type="match status" value="1"/>
</dbReference>
<reference evidence="3 4" key="1">
    <citation type="journal article" date="2015" name="Parasit. Vectors">
        <title>Draft genome of the scabies mite.</title>
        <authorList>
            <person name="Rider S.D.Jr."/>
            <person name="Morgan M.S."/>
            <person name="Arlian L.G."/>
        </authorList>
    </citation>
    <scope>NUCLEOTIDE SEQUENCE [LARGE SCALE GENOMIC DNA]</scope>
    <source>
        <strain evidence="3">Arlian Lab</strain>
    </source>
</reference>
<dbReference type="InterPro" id="IPR019791">
    <property type="entry name" value="Haem_peroxidase_animal"/>
</dbReference>
<organism evidence="3 4">
    <name type="scientific">Sarcoptes scabiei</name>
    <name type="common">Itch mite</name>
    <name type="synonym">Acarus scabiei</name>
    <dbReference type="NCBI Taxonomy" id="52283"/>
    <lineage>
        <taxon>Eukaryota</taxon>
        <taxon>Metazoa</taxon>
        <taxon>Ecdysozoa</taxon>
        <taxon>Arthropoda</taxon>
        <taxon>Chelicerata</taxon>
        <taxon>Arachnida</taxon>
        <taxon>Acari</taxon>
        <taxon>Acariformes</taxon>
        <taxon>Sarcoptiformes</taxon>
        <taxon>Astigmata</taxon>
        <taxon>Psoroptidia</taxon>
        <taxon>Sarcoptoidea</taxon>
        <taxon>Sarcoptidae</taxon>
        <taxon>Sarcoptinae</taxon>
        <taxon>Sarcoptes</taxon>
    </lineage>
</organism>
<dbReference type="InterPro" id="IPR010255">
    <property type="entry name" value="Haem_peroxidase_sf"/>
</dbReference>
<dbReference type="GO" id="GO:0020037">
    <property type="term" value="F:heme binding"/>
    <property type="evidence" value="ECO:0007669"/>
    <property type="project" value="InterPro"/>
</dbReference>
<comment type="caution">
    <text evidence="3">The sequence shown here is derived from an EMBL/GenBank/DDBJ whole genome shotgun (WGS) entry which is preliminary data.</text>
</comment>
<protein>
    <submittedName>
        <fullName evidence="3">Peroxidasin-like protein</fullName>
    </submittedName>
</protein>
<dbReference type="PROSITE" id="PS50292">
    <property type="entry name" value="PEROXIDASE_3"/>
    <property type="match status" value="1"/>
</dbReference>
<dbReference type="Pfam" id="PF03098">
    <property type="entry name" value="An_peroxidase"/>
    <property type="match status" value="2"/>
</dbReference>
<feature type="binding site" description="axial binding residue" evidence="2">
    <location>
        <position position="381"/>
    </location>
    <ligand>
        <name>heme b</name>
        <dbReference type="ChEBI" id="CHEBI:60344"/>
    </ligand>
    <ligandPart>
        <name>Fe</name>
        <dbReference type="ChEBI" id="CHEBI:18248"/>
    </ligandPart>
</feature>
<evidence type="ECO:0000313" key="4">
    <source>
        <dbReference type="Proteomes" id="UP000616769"/>
    </source>
</evidence>
<keyword evidence="2" id="KW-0349">Heme</keyword>
<keyword evidence="1" id="KW-0560">Oxidoreductase</keyword>
<dbReference type="AlphaFoldDB" id="A0A132AH59"/>
<accession>A0A132AH59</accession>
<gene>
    <name evidence="3" type="ORF">QR98_0084410</name>
</gene>
<evidence type="ECO:0000256" key="1">
    <source>
        <dbReference type="ARBA" id="ARBA00022559"/>
    </source>
</evidence>
<proteinExistence type="predicted"/>
<evidence type="ECO:0000256" key="2">
    <source>
        <dbReference type="PIRSR" id="PIRSR619791-2"/>
    </source>
</evidence>
<dbReference type="GO" id="GO:0006979">
    <property type="term" value="P:response to oxidative stress"/>
    <property type="evidence" value="ECO:0007669"/>
    <property type="project" value="InterPro"/>
</dbReference>
<sequence length="627" mass="71116">MMTGMGDVDSFNPMLLPKRLASSIDAKMNLHLSDNEIEHAFSLGKDMAIRNWRLEDQLVRDGLTTNMSKISAVSRHQAVTTTLPLGNLLDHSQQVFEETSKILLRNLTSNLDPYEVAETAMALSSIQLHSPLARQAVDRCEQSSIHCKPTKYRSADGSCNNLQYPDWGKSFTCFQRLLPPAYADGQSAPRKSISGGPLPNPRVLSSVIHRDLNYPATYTHMVMQFGQFIAHDIAFTPSSRTKDGKMIQCCPWGSNRHPQCYPIPLPKEDPFYSKYDEDCMNFVRTAKCPQCKLGPRQQMNQITAYIDASMIYGSMENESRALWTQTGPAIAYKEWLPLIIGPDAMKYLKLNVQYKGYSKYDSYANAGIINEFSSAAFRFGHSLVNSVFAEILTNGKTTGYRLREFFFNPFGLYEGQLDAVLRGLISQAAQNRDPFITTDMKNHLYRPKDNQYGLDLAAFNIQRGRDHGIRGYPDYLKFCFDEKIEYWEQLDQYMPASQRKKFQYLYKSIYDVDLFSAGLAEYPLPGAAVGPTFTCIIGIQFYNLKYGDRFWFEHGYQAGSFTPAQLYEIRKITLAKMICANSDDIQYVQKNVFRGESESNPVVHCKTLEDTHLGPWKGAPAGKDSLE</sequence>
<keyword evidence="2" id="KW-0479">Metal-binding</keyword>
<keyword evidence="1" id="KW-0575">Peroxidase</keyword>
<dbReference type="GO" id="GO:0046872">
    <property type="term" value="F:metal ion binding"/>
    <property type="evidence" value="ECO:0007669"/>
    <property type="project" value="UniProtKB-KW"/>
</dbReference>
<dbReference type="PANTHER" id="PTHR11475">
    <property type="entry name" value="OXIDASE/PEROXIDASE"/>
    <property type="match status" value="1"/>
</dbReference>
<dbReference type="OrthoDB" id="823504at2759"/>
<dbReference type="EMBL" id="JXLN01014223">
    <property type="protein sequence ID" value="KPM09895.1"/>
    <property type="molecule type" value="Genomic_DNA"/>
</dbReference>
<keyword evidence="2" id="KW-0408">Iron</keyword>
<dbReference type="PRINTS" id="PR00457">
    <property type="entry name" value="ANPEROXIDASE"/>
</dbReference>
<dbReference type="Proteomes" id="UP000616769">
    <property type="component" value="Unassembled WGS sequence"/>
</dbReference>
<name>A0A132AH59_SARSC</name>
<dbReference type="Gene3D" id="1.10.640.10">
    <property type="entry name" value="Haem peroxidase domain superfamily, animal type"/>
    <property type="match status" value="2"/>
</dbReference>
<dbReference type="VEuPathDB" id="VectorBase:SSCA000954"/>
<dbReference type="GO" id="GO:0004601">
    <property type="term" value="F:peroxidase activity"/>
    <property type="evidence" value="ECO:0007669"/>
    <property type="project" value="UniProtKB-KW"/>
</dbReference>